<reference evidence="1" key="1">
    <citation type="submission" date="2023-07" db="EMBL/GenBank/DDBJ databases">
        <title>Ureibacillus sp. isolated from freshwater well.</title>
        <authorList>
            <person name="Kirdat K."/>
            <person name="Bhatt A."/>
            <person name="Teware R."/>
            <person name="Bhavsar Y."/>
            <person name="Yadav A."/>
        </authorList>
    </citation>
    <scope>NUCLEOTIDE SEQUENCE</scope>
    <source>
        <strain evidence="1">BA0131</strain>
    </source>
</reference>
<proteinExistence type="predicted"/>
<dbReference type="RefSeq" id="WP_301137573.1">
    <property type="nucleotide sequence ID" value="NZ_JAUHTQ010000004.1"/>
</dbReference>
<dbReference type="EMBL" id="JAUHTQ010000004">
    <property type="protein sequence ID" value="MDN4493272.1"/>
    <property type="molecule type" value="Genomic_DNA"/>
</dbReference>
<accession>A0ABT8GPD2</accession>
<keyword evidence="2" id="KW-1185">Reference proteome</keyword>
<evidence type="ECO:0008006" key="3">
    <source>
        <dbReference type="Google" id="ProtNLM"/>
    </source>
</evidence>
<evidence type="ECO:0000313" key="1">
    <source>
        <dbReference type="EMBL" id="MDN4493272.1"/>
    </source>
</evidence>
<comment type="caution">
    <text evidence="1">The sequence shown here is derived from an EMBL/GenBank/DDBJ whole genome shotgun (WGS) entry which is preliminary data.</text>
</comment>
<sequence>MRFLIFTAVFFLIAAVIKIDLTEGTVPLAAFDHEKEIEACEQQITIKTLSVVTVAGDTVQSLLAAYPSEVDLSYPERMAQFYQLNPHLQKQAMVTGELIKIPIYDKTENNC</sequence>
<protein>
    <recommendedName>
        <fullName evidence="3">LysM domain-containing protein</fullName>
    </recommendedName>
</protein>
<name>A0ABT8GPD2_9BACL</name>
<dbReference type="Proteomes" id="UP001172743">
    <property type="component" value="Unassembled WGS sequence"/>
</dbReference>
<evidence type="ECO:0000313" key="2">
    <source>
        <dbReference type="Proteomes" id="UP001172743"/>
    </source>
</evidence>
<gene>
    <name evidence="1" type="ORF">QYB95_06980</name>
</gene>
<organism evidence="1 2">
    <name type="scientific">Ureibacillus aquaedulcis</name>
    <dbReference type="NCBI Taxonomy" id="3058421"/>
    <lineage>
        <taxon>Bacteria</taxon>
        <taxon>Bacillati</taxon>
        <taxon>Bacillota</taxon>
        <taxon>Bacilli</taxon>
        <taxon>Bacillales</taxon>
        <taxon>Caryophanaceae</taxon>
        <taxon>Ureibacillus</taxon>
    </lineage>
</organism>